<dbReference type="RefSeq" id="WP_346756159.1">
    <property type="nucleotide sequence ID" value="NZ_JAUJEB010000001.1"/>
</dbReference>
<gene>
    <name evidence="1" type="ORF">QQ020_02130</name>
</gene>
<proteinExistence type="predicted"/>
<sequence>MPGEERKNMIAYRGTTDALRSFTIDLNIKYLRKGKYEIRIINNKKIVEIFHFEN</sequence>
<accession>A0ABT8KZA1</accession>
<organism evidence="1 2">
    <name type="scientific">Agaribacillus aureus</name>
    <dbReference type="NCBI Taxonomy" id="3051825"/>
    <lineage>
        <taxon>Bacteria</taxon>
        <taxon>Pseudomonadati</taxon>
        <taxon>Bacteroidota</taxon>
        <taxon>Cytophagia</taxon>
        <taxon>Cytophagales</taxon>
        <taxon>Splendidivirgaceae</taxon>
        <taxon>Agaribacillus</taxon>
    </lineage>
</organism>
<keyword evidence="2" id="KW-1185">Reference proteome</keyword>
<reference evidence="1" key="1">
    <citation type="submission" date="2023-06" db="EMBL/GenBank/DDBJ databases">
        <title>Genomic of Agaribacillus aureum.</title>
        <authorList>
            <person name="Wang G."/>
        </authorList>
    </citation>
    <scope>NUCLEOTIDE SEQUENCE</scope>
    <source>
        <strain evidence="1">BMA12</strain>
    </source>
</reference>
<comment type="caution">
    <text evidence="1">The sequence shown here is derived from an EMBL/GenBank/DDBJ whole genome shotgun (WGS) entry which is preliminary data.</text>
</comment>
<evidence type="ECO:0000313" key="1">
    <source>
        <dbReference type="EMBL" id="MDN5210819.1"/>
    </source>
</evidence>
<name>A0ABT8KZA1_9BACT</name>
<protein>
    <submittedName>
        <fullName evidence="1">Uncharacterized protein</fullName>
    </submittedName>
</protein>
<dbReference type="Proteomes" id="UP001172083">
    <property type="component" value="Unassembled WGS sequence"/>
</dbReference>
<dbReference type="EMBL" id="JAUJEB010000001">
    <property type="protein sequence ID" value="MDN5210819.1"/>
    <property type="molecule type" value="Genomic_DNA"/>
</dbReference>
<evidence type="ECO:0000313" key="2">
    <source>
        <dbReference type="Proteomes" id="UP001172083"/>
    </source>
</evidence>